<evidence type="ECO:0000313" key="8">
    <source>
        <dbReference type="Proteomes" id="UP000479710"/>
    </source>
</evidence>
<sequence length="153" mass="17547">MKAFLIAAEEKKKDLLLKVWAEQVRSLSYDIEDCLDEFMIHVGNQSLLQQLINLKDRHQSSVKIRNLKSRVEEVSCRNTRYNSIKMEANNAFDETDSVEDVRNHSPSNIDEAELVGFDTPKRELLDKIDIHGNDDDCRVLWVVGMGGLGKEDL</sequence>
<dbReference type="InterPro" id="IPR041118">
    <property type="entry name" value="Rx_N"/>
</dbReference>
<dbReference type="GO" id="GO:0000166">
    <property type="term" value="F:nucleotide binding"/>
    <property type="evidence" value="ECO:0007669"/>
    <property type="project" value="UniProtKB-KW"/>
</dbReference>
<proteinExistence type="inferred from homology"/>
<dbReference type="AlphaFoldDB" id="A0A6G1CQP0"/>
<accession>A0A6G1CQP0</accession>
<dbReference type="OrthoDB" id="693806at2759"/>
<evidence type="ECO:0000256" key="2">
    <source>
        <dbReference type="ARBA" id="ARBA00022614"/>
    </source>
</evidence>
<keyword evidence="2" id="KW-0433">Leucine-rich repeat</keyword>
<dbReference type="PANTHER" id="PTHR19338:SF32">
    <property type="entry name" value="OS06G0287500 PROTEIN"/>
    <property type="match status" value="1"/>
</dbReference>
<protein>
    <recommendedName>
        <fullName evidence="6">Disease resistance N-terminal domain-containing protein</fullName>
    </recommendedName>
</protein>
<gene>
    <name evidence="7" type="ORF">E2562_016243</name>
</gene>
<organism evidence="7 8">
    <name type="scientific">Oryza meyeriana var. granulata</name>
    <dbReference type="NCBI Taxonomy" id="110450"/>
    <lineage>
        <taxon>Eukaryota</taxon>
        <taxon>Viridiplantae</taxon>
        <taxon>Streptophyta</taxon>
        <taxon>Embryophyta</taxon>
        <taxon>Tracheophyta</taxon>
        <taxon>Spermatophyta</taxon>
        <taxon>Magnoliopsida</taxon>
        <taxon>Liliopsida</taxon>
        <taxon>Poales</taxon>
        <taxon>Poaceae</taxon>
        <taxon>BOP clade</taxon>
        <taxon>Oryzoideae</taxon>
        <taxon>Oryzeae</taxon>
        <taxon>Oryzinae</taxon>
        <taxon>Oryza</taxon>
        <taxon>Oryza meyeriana</taxon>
    </lineage>
</organism>
<keyword evidence="3" id="KW-0677">Repeat</keyword>
<name>A0A6G1CQP0_9ORYZ</name>
<reference evidence="7 8" key="1">
    <citation type="submission" date="2019-11" db="EMBL/GenBank/DDBJ databases">
        <title>Whole genome sequence of Oryza granulata.</title>
        <authorList>
            <person name="Li W."/>
        </authorList>
    </citation>
    <scope>NUCLEOTIDE SEQUENCE [LARGE SCALE GENOMIC DNA]</scope>
    <source>
        <strain evidence="8">cv. Menghai</strain>
        <tissue evidence="7">Leaf</tissue>
    </source>
</reference>
<dbReference type="CDD" id="cd14798">
    <property type="entry name" value="RX-CC_like"/>
    <property type="match status" value="1"/>
</dbReference>
<dbReference type="GO" id="GO:0006952">
    <property type="term" value="P:defense response"/>
    <property type="evidence" value="ECO:0007669"/>
    <property type="project" value="UniProtKB-KW"/>
</dbReference>
<dbReference type="PANTHER" id="PTHR19338">
    <property type="entry name" value="TRANSLOCASE OF INNER MITOCHONDRIAL MEMBRANE 13 HOMOLOG"/>
    <property type="match status" value="1"/>
</dbReference>
<dbReference type="InterPro" id="IPR027417">
    <property type="entry name" value="P-loop_NTPase"/>
</dbReference>
<comment type="caution">
    <text evidence="7">The sequence shown here is derived from an EMBL/GenBank/DDBJ whole genome shotgun (WGS) entry which is preliminary data.</text>
</comment>
<evidence type="ECO:0000256" key="4">
    <source>
        <dbReference type="ARBA" id="ARBA00022741"/>
    </source>
</evidence>
<evidence type="ECO:0000313" key="7">
    <source>
        <dbReference type="EMBL" id="KAF0902407.1"/>
    </source>
</evidence>
<evidence type="ECO:0000259" key="6">
    <source>
        <dbReference type="Pfam" id="PF18052"/>
    </source>
</evidence>
<evidence type="ECO:0000256" key="3">
    <source>
        <dbReference type="ARBA" id="ARBA00022737"/>
    </source>
</evidence>
<keyword evidence="4" id="KW-0547">Nucleotide-binding</keyword>
<comment type="similarity">
    <text evidence="1">Belongs to the disease resistance NB-LRR family.</text>
</comment>
<dbReference type="EMBL" id="SPHZ02000008">
    <property type="protein sequence ID" value="KAF0902407.1"/>
    <property type="molecule type" value="Genomic_DNA"/>
</dbReference>
<evidence type="ECO:0000256" key="1">
    <source>
        <dbReference type="ARBA" id="ARBA00008894"/>
    </source>
</evidence>
<evidence type="ECO:0000256" key="5">
    <source>
        <dbReference type="ARBA" id="ARBA00022821"/>
    </source>
</evidence>
<dbReference type="InterPro" id="IPR038005">
    <property type="entry name" value="RX-like_CC"/>
</dbReference>
<dbReference type="Gene3D" id="1.20.5.4130">
    <property type="match status" value="1"/>
</dbReference>
<feature type="domain" description="Disease resistance N-terminal" evidence="6">
    <location>
        <begin position="1"/>
        <end position="56"/>
    </location>
</feature>
<keyword evidence="8" id="KW-1185">Reference proteome</keyword>
<dbReference type="SUPFAM" id="SSF52540">
    <property type="entry name" value="P-loop containing nucleoside triphosphate hydrolases"/>
    <property type="match status" value="1"/>
</dbReference>
<keyword evidence="5" id="KW-0611">Plant defense</keyword>
<dbReference type="Proteomes" id="UP000479710">
    <property type="component" value="Unassembled WGS sequence"/>
</dbReference>
<dbReference type="Pfam" id="PF18052">
    <property type="entry name" value="Rx_N"/>
    <property type="match status" value="1"/>
</dbReference>